<feature type="transmembrane region" description="Helical" evidence="5">
    <location>
        <begin position="152"/>
        <end position="170"/>
    </location>
</feature>
<evidence type="ECO:0000313" key="7">
    <source>
        <dbReference type="Proteomes" id="UP001565220"/>
    </source>
</evidence>
<name>A0ABV4E0T5_9CLOT</name>
<proteinExistence type="predicted"/>
<evidence type="ECO:0000256" key="3">
    <source>
        <dbReference type="ARBA" id="ARBA00022989"/>
    </source>
</evidence>
<dbReference type="Proteomes" id="UP001565220">
    <property type="component" value="Unassembled WGS sequence"/>
</dbReference>
<accession>A0ABV4E0T5</accession>
<evidence type="ECO:0000313" key="6">
    <source>
        <dbReference type="EMBL" id="MEY8764767.1"/>
    </source>
</evidence>
<protein>
    <submittedName>
        <fullName evidence="6">Manganese efflux pump</fullName>
    </submittedName>
</protein>
<reference evidence="6 7" key="1">
    <citation type="submission" date="2024-08" db="EMBL/GenBank/DDBJ databases">
        <title>Clostridium lapicellarii sp. nov., and Clostridium renhuaiense sp. nov., two species isolated from the mud in a fermentation cellar used for producing sauce-flavour Chinese liquors.</title>
        <authorList>
            <person name="Yang F."/>
            <person name="Wang H."/>
            <person name="Chen L.Q."/>
            <person name="Zhou N."/>
            <person name="Lu J.J."/>
            <person name="Pu X.X."/>
            <person name="Wan B."/>
            <person name="Wang L."/>
            <person name="Liu S.J."/>
        </authorList>
    </citation>
    <scope>NUCLEOTIDE SEQUENCE [LARGE SCALE GENOMIC DNA]</scope>
    <source>
        <strain evidence="6 7">MT-113</strain>
    </source>
</reference>
<sequence length="204" mass="21974">MISLLSALLFSISSNLDNLLVGTAYGIKKIRINFIENIIIALITSTGTFLSMSAGAYMSKFLPGSVSNILGALILIILGTYFSVQSIIKSTNNTQSKELALKDIDEMIEYAEKSDFDSSGDISTREALFVAFGLTFNNIGTGIVASITKINIGLTVLFTFTLSILTVKFGESMGTHIIGKFLGKYAPLFSGILLIILGVMEIFN</sequence>
<keyword evidence="4 5" id="KW-0472">Membrane</keyword>
<keyword evidence="7" id="KW-1185">Reference proteome</keyword>
<gene>
    <name evidence="6" type="ORF">AB8S09_14175</name>
</gene>
<comment type="caution">
    <text evidence="6">The sequence shown here is derived from an EMBL/GenBank/DDBJ whole genome shotgun (WGS) entry which is preliminary data.</text>
</comment>
<evidence type="ECO:0000256" key="5">
    <source>
        <dbReference type="SAM" id="Phobius"/>
    </source>
</evidence>
<evidence type="ECO:0000256" key="2">
    <source>
        <dbReference type="ARBA" id="ARBA00022692"/>
    </source>
</evidence>
<keyword evidence="3 5" id="KW-1133">Transmembrane helix</keyword>
<feature type="transmembrane region" description="Helical" evidence="5">
    <location>
        <begin position="69"/>
        <end position="88"/>
    </location>
</feature>
<evidence type="ECO:0000256" key="4">
    <source>
        <dbReference type="ARBA" id="ARBA00023136"/>
    </source>
</evidence>
<keyword evidence="2 5" id="KW-0812">Transmembrane</keyword>
<evidence type="ECO:0000256" key="1">
    <source>
        <dbReference type="ARBA" id="ARBA00022475"/>
    </source>
</evidence>
<feature type="transmembrane region" description="Helical" evidence="5">
    <location>
        <begin position="38"/>
        <end position="57"/>
    </location>
</feature>
<feature type="transmembrane region" description="Helical" evidence="5">
    <location>
        <begin position="127"/>
        <end position="145"/>
    </location>
</feature>
<organism evidence="6 7">
    <name type="scientific">Clostridium lapidicellarium</name>
    <dbReference type="NCBI Taxonomy" id="3240931"/>
    <lineage>
        <taxon>Bacteria</taxon>
        <taxon>Bacillati</taxon>
        <taxon>Bacillota</taxon>
        <taxon>Clostridia</taxon>
        <taxon>Eubacteriales</taxon>
        <taxon>Clostridiaceae</taxon>
        <taxon>Clostridium</taxon>
    </lineage>
</organism>
<dbReference type="Pfam" id="PF02659">
    <property type="entry name" value="Mntp"/>
    <property type="match status" value="1"/>
</dbReference>
<dbReference type="RefSeq" id="WP_294182351.1">
    <property type="nucleotide sequence ID" value="NZ_JBGFFE010000028.1"/>
</dbReference>
<dbReference type="InterPro" id="IPR003810">
    <property type="entry name" value="Mntp/YtaF"/>
</dbReference>
<keyword evidence="1" id="KW-1003">Cell membrane</keyword>
<feature type="transmembrane region" description="Helical" evidence="5">
    <location>
        <begin position="182"/>
        <end position="203"/>
    </location>
</feature>
<dbReference type="PANTHER" id="PTHR35529">
    <property type="entry name" value="MANGANESE EFFLUX PUMP MNTP-RELATED"/>
    <property type="match status" value="1"/>
</dbReference>
<dbReference type="PANTHER" id="PTHR35529:SF2">
    <property type="entry name" value="SPORULATION PROTEIN YTAF-RELATED"/>
    <property type="match status" value="1"/>
</dbReference>
<dbReference type="EMBL" id="JBGFFE010000028">
    <property type="protein sequence ID" value="MEY8764767.1"/>
    <property type="molecule type" value="Genomic_DNA"/>
</dbReference>